<dbReference type="GO" id="GO:0003677">
    <property type="term" value="F:DNA binding"/>
    <property type="evidence" value="ECO:0007669"/>
    <property type="project" value="InterPro"/>
</dbReference>
<dbReference type="Proteomes" id="UP000559010">
    <property type="component" value="Unassembled WGS sequence"/>
</dbReference>
<dbReference type="PANTHER" id="PTHR30173:SF36">
    <property type="entry name" value="ECF RNA POLYMERASE SIGMA FACTOR SIGJ"/>
    <property type="match status" value="1"/>
</dbReference>
<dbReference type="RefSeq" id="WP_169684023.1">
    <property type="nucleotide sequence ID" value="NZ_JABBNU010000010.1"/>
</dbReference>
<dbReference type="AlphaFoldDB" id="A0A848J0C8"/>
<dbReference type="GO" id="GO:0016987">
    <property type="term" value="F:sigma factor activity"/>
    <property type="evidence" value="ECO:0007669"/>
    <property type="project" value="InterPro"/>
</dbReference>
<dbReference type="InterPro" id="IPR007627">
    <property type="entry name" value="RNA_pol_sigma70_r2"/>
</dbReference>
<reference evidence="3 4" key="1">
    <citation type="submission" date="2020-04" db="EMBL/GenBank/DDBJ databases">
        <title>Flammeovirgaceae bacterium KN852 isolated from deep sea.</title>
        <authorList>
            <person name="Zhang D.-C."/>
        </authorList>
    </citation>
    <scope>NUCLEOTIDE SEQUENCE [LARGE SCALE GENOMIC DNA]</scope>
    <source>
        <strain evidence="3 4">KN852</strain>
    </source>
</reference>
<evidence type="ECO:0000259" key="1">
    <source>
        <dbReference type="Pfam" id="PF04542"/>
    </source>
</evidence>
<gene>
    <name evidence="3" type="ORF">HH304_16490</name>
</gene>
<dbReference type="NCBIfam" id="TIGR02937">
    <property type="entry name" value="sigma70-ECF"/>
    <property type="match status" value="1"/>
</dbReference>
<evidence type="ECO:0000313" key="3">
    <source>
        <dbReference type="EMBL" id="NMM50007.1"/>
    </source>
</evidence>
<dbReference type="Gene3D" id="1.10.10.10">
    <property type="entry name" value="Winged helix-like DNA-binding domain superfamily/Winged helix DNA-binding domain"/>
    <property type="match status" value="1"/>
</dbReference>
<accession>A0A848J0C8</accession>
<dbReference type="InterPro" id="IPR052704">
    <property type="entry name" value="ECF_Sigma-70_Domain"/>
</dbReference>
<feature type="domain" description="RNA polymerase sigma-70 region 2" evidence="1">
    <location>
        <begin position="11"/>
        <end position="70"/>
    </location>
</feature>
<proteinExistence type="predicted"/>
<dbReference type="GO" id="GO:0006352">
    <property type="term" value="P:DNA-templated transcription initiation"/>
    <property type="evidence" value="ECO:0007669"/>
    <property type="project" value="InterPro"/>
</dbReference>
<dbReference type="Pfam" id="PF04542">
    <property type="entry name" value="Sigma70_r2"/>
    <property type="match status" value="1"/>
</dbReference>
<comment type="caution">
    <text evidence="3">The sequence shown here is derived from an EMBL/GenBank/DDBJ whole genome shotgun (WGS) entry which is preliminary data.</text>
</comment>
<organism evidence="3 4">
    <name type="scientific">Marinigracilibium pacificum</name>
    <dbReference type="NCBI Taxonomy" id="2729599"/>
    <lineage>
        <taxon>Bacteria</taxon>
        <taxon>Pseudomonadati</taxon>
        <taxon>Bacteroidota</taxon>
        <taxon>Cytophagia</taxon>
        <taxon>Cytophagales</taxon>
        <taxon>Flammeovirgaceae</taxon>
        <taxon>Marinigracilibium</taxon>
    </lineage>
</organism>
<dbReference type="InterPro" id="IPR013249">
    <property type="entry name" value="RNA_pol_sigma70_r4_t2"/>
</dbReference>
<evidence type="ECO:0000259" key="2">
    <source>
        <dbReference type="Pfam" id="PF08281"/>
    </source>
</evidence>
<dbReference type="EMBL" id="JABBNU010000010">
    <property type="protein sequence ID" value="NMM50007.1"/>
    <property type="molecule type" value="Genomic_DNA"/>
</dbReference>
<sequence length="206" mass="24097">MAAELTIEVYKYRNILESIAYRMVGSMEDAQDIVQDAFLKWFTIDKTHIDNAKAYLIKVVTNKCLNHLESIKSKKTEYLDSLQQSEWVQRIKESEILNFDLDNEISSALNYLQNKLEPVEKAVFLMREVFNFEYEEIQEVIDKKVDNCRKLFSRASNKIKEDKNFLITKENNNSHLTDSFKNACTGNSAAFLADLKKDIESKFRKK</sequence>
<name>A0A848J0C8_9BACT</name>
<dbReference type="InterPro" id="IPR036388">
    <property type="entry name" value="WH-like_DNA-bd_sf"/>
</dbReference>
<keyword evidence="4" id="KW-1185">Reference proteome</keyword>
<dbReference type="SUPFAM" id="SSF88659">
    <property type="entry name" value="Sigma3 and sigma4 domains of RNA polymerase sigma factors"/>
    <property type="match status" value="1"/>
</dbReference>
<dbReference type="InterPro" id="IPR013324">
    <property type="entry name" value="RNA_pol_sigma_r3/r4-like"/>
</dbReference>
<protein>
    <submittedName>
        <fullName evidence="3">Sigma-70 family RNA polymerase sigma factor</fullName>
    </submittedName>
</protein>
<dbReference type="InterPro" id="IPR014284">
    <property type="entry name" value="RNA_pol_sigma-70_dom"/>
</dbReference>
<dbReference type="SUPFAM" id="SSF88946">
    <property type="entry name" value="Sigma2 domain of RNA polymerase sigma factors"/>
    <property type="match status" value="1"/>
</dbReference>
<dbReference type="Pfam" id="PF08281">
    <property type="entry name" value="Sigma70_r4_2"/>
    <property type="match status" value="1"/>
</dbReference>
<dbReference type="Gene3D" id="1.10.1740.10">
    <property type="match status" value="1"/>
</dbReference>
<dbReference type="InterPro" id="IPR013325">
    <property type="entry name" value="RNA_pol_sigma_r2"/>
</dbReference>
<evidence type="ECO:0000313" key="4">
    <source>
        <dbReference type="Proteomes" id="UP000559010"/>
    </source>
</evidence>
<feature type="domain" description="RNA polymerase sigma factor 70 region 4 type 2" evidence="2">
    <location>
        <begin position="114"/>
        <end position="158"/>
    </location>
</feature>
<dbReference type="PANTHER" id="PTHR30173">
    <property type="entry name" value="SIGMA 19 FACTOR"/>
    <property type="match status" value="1"/>
</dbReference>